<proteinExistence type="inferred from homology"/>
<dbReference type="GO" id="GO:1990542">
    <property type="term" value="P:mitochondrial transmembrane transport"/>
    <property type="evidence" value="ECO:0007669"/>
    <property type="project" value="InterPro"/>
</dbReference>
<keyword evidence="9 10" id="KW-0472">Membrane</keyword>
<evidence type="ECO:0000256" key="4">
    <source>
        <dbReference type="ARBA" id="ARBA00022692"/>
    </source>
</evidence>
<dbReference type="Proteomes" id="UP000078348">
    <property type="component" value="Unassembled WGS sequence"/>
</dbReference>
<dbReference type="OrthoDB" id="1747031at2759"/>
<dbReference type="Gene3D" id="1.50.40.10">
    <property type="entry name" value="Mitochondrial carrier domain"/>
    <property type="match status" value="1"/>
</dbReference>
<evidence type="ECO:0000256" key="8">
    <source>
        <dbReference type="ARBA" id="ARBA00023128"/>
    </source>
</evidence>
<dbReference type="PANTHER" id="PTHR45760">
    <property type="entry name" value="FI19922P1-RELATED"/>
    <property type="match status" value="1"/>
</dbReference>
<gene>
    <name evidence="13" type="ORF">AV274_1335</name>
</gene>
<organism evidence="13 14">
    <name type="scientific">Blastocystis sp. subtype 1 (strain ATCC 50177 / NandII)</name>
    <dbReference type="NCBI Taxonomy" id="478820"/>
    <lineage>
        <taxon>Eukaryota</taxon>
        <taxon>Sar</taxon>
        <taxon>Stramenopiles</taxon>
        <taxon>Bigyra</taxon>
        <taxon>Opalozoa</taxon>
        <taxon>Opalinata</taxon>
        <taxon>Blastocystidae</taxon>
        <taxon>Blastocystis</taxon>
    </lineage>
</organism>
<dbReference type="SUPFAM" id="SSF103506">
    <property type="entry name" value="Mitochondrial carrier"/>
    <property type="match status" value="1"/>
</dbReference>
<evidence type="ECO:0000256" key="1">
    <source>
        <dbReference type="ARBA" id="ARBA00004448"/>
    </source>
</evidence>
<dbReference type="PANTHER" id="PTHR45760:SF2">
    <property type="entry name" value="FI19922P1-RELATED"/>
    <property type="match status" value="1"/>
</dbReference>
<reference evidence="13 14" key="1">
    <citation type="submission" date="2016-05" db="EMBL/GenBank/DDBJ databases">
        <title>Nuclear genome of Blastocystis sp. subtype 1 NandII.</title>
        <authorList>
            <person name="Gentekaki E."/>
            <person name="Curtis B."/>
            <person name="Stairs C."/>
            <person name="Eme L."/>
            <person name="Herman E."/>
            <person name="Klimes V."/>
            <person name="Arias M.C."/>
            <person name="Elias M."/>
            <person name="Hilliou F."/>
            <person name="Klute M."/>
            <person name="Malik S.-B."/>
            <person name="Pightling A."/>
            <person name="Rachubinski R."/>
            <person name="Salas D."/>
            <person name="Schlacht A."/>
            <person name="Suga H."/>
            <person name="Archibald J."/>
            <person name="Ball S.G."/>
            <person name="Clark G."/>
            <person name="Dacks J."/>
            <person name="Van Der Giezen M."/>
            <person name="Tsaousis A."/>
            <person name="Roger A."/>
        </authorList>
    </citation>
    <scope>NUCLEOTIDE SEQUENCE [LARGE SCALE GENOMIC DNA]</scope>
    <source>
        <strain evidence="14">ATCC 50177 / NandII</strain>
    </source>
</reference>
<accession>A0A196SL16</accession>
<comment type="similarity">
    <text evidence="2 11">Belongs to the mitochondrial carrier (TC 2.A.29) family.</text>
</comment>
<comment type="subcellular location">
    <subcellularLocation>
        <location evidence="1">Mitochondrion inner membrane</location>
        <topology evidence="1">Multi-pass membrane protein</topology>
    </subcellularLocation>
</comment>
<sequence>MSENKKKATIAQRMVSSGTSALITKTIVTPFDVVKTYIQAEFTFKERKQVINDQCKAMKHVPRLFKRTFAATKNIWLDGGFGAFYSGLVPTLMIAIPNSVLYYSSYDGIKWRLEPYFTNHWVSWMVPAISGGLARALAVVCVEPLEFLKTQAQARMPGGLIGAIKRVGGEARIHGVLYLWKGVYTNLLRDISFSALHWLILEQTRSVVKKTDLPRPAKSFICGATAGALASFLVNPFDVVKTQQQVRSGKALPSFGIMKTVFKEEGVPGLFKGVGPRVVKSAVACALMITFYEYGKDIANKVSKQ</sequence>
<dbReference type="PROSITE" id="PS50920">
    <property type="entry name" value="SOLCAR"/>
    <property type="match status" value="3"/>
</dbReference>
<keyword evidence="5" id="KW-0677">Repeat</keyword>
<feature type="transmembrane region" description="Helical" evidence="12">
    <location>
        <begin position="121"/>
        <end position="142"/>
    </location>
</feature>
<name>A0A196SL16_BLAHN</name>
<evidence type="ECO:0000256" key="6">
    <source>
        <dbReference type="ARBA" id="ARBA00022792"/>
    </source>
</evidence>
<dbReference type="GO" id="GO:0005743">
    <property type="term" value="C:mitochondrial inner membrane"/>
    <property type="evidence" value="ECO:0007669"/>
    <property type="project" value="UniProtKB-SubCell"/>
</dbReference>
<dbReference type="Pfam" id="PF00153">
    <property type="entry name" value="Mito_carr"/>
    <property type="match status" value="3"/>
</dbReference>
<keyword evidence="14" id="KW-1185">Reference proteome</keyword>
<dbReference type="InterPro" id="IPR018108">
    <property type="entry name" value="MCP_transmembrane"/>
</dbReference>
<evidence type="ECO:0000256" key="3">
    <source>
        <dbReference type="ARBA" id="ARBA00022448"/>
    </source>
</evidence>
<keyword evidence="7 12" id="KW-1133">Transmembrane helix</keyword>
<feature type="transmembrane region" description="Helical" evidence="12">
    <location>
        <begin position="75"/>
        <end position="96"/>
    </location>
</feature>
<dbReference type="InterPro" id="IPR023395">
    <property type="entry name" value="MCP_dom_sf"/>
</dbReference>
<protein>
    <submittedName>
        <fullName evidence="13">Mitochondrial solute carrier protein</fullName>
    </submittedName>
</protein>
<dbReference type="PRINTS" id="PR00926">
    <property type="entry name" value="MITOCARRIER"/>
</dbReference>
<feature type="repeat" description="Solcar" evidence="10">
    <location>
        <begin position="214"/>
        <end position="298"/>
    </location>
</feature>
<evidence type="ECO:0000256" key="10">
    <source>
        <dbReference type="PROSITE-ProRule" id="PRU00282"/>
    </source>
</evidence>
<evidence type="ECO:0000256" key="7">
    <source>
        <dbReference type="ARBA" id="ARBA00022989"/>
    </source>
</evidence>
<evidence type="ECO:0000256" key="5">
    <source>
        <dbReference type="ARBA" id="ARBA00022737"/>
    </source>
</evidence>
<dbReference type="AlphaFoldDB" id="A0A196SL16"/>
<evidence type="ECO:0000256" key="11">
    <source>
        <dbReference type="RuleBase" id="RU000488"/>
    </source>
</evidence>
<dbReference type="STRING" id="478820.A0A196SL16"/>
<keyword evidence="3 11" id="KW-0813">Transport</keyword>
<keyword evidence="6" id="KW-0999">Mitochondrion inner membrane</keyword>
<evidence type="ECO:0000256" key="12">
    <source>
        <dbReference type="SAM" id="Phobius"/>
    </source>
</evidence>
<evidence type="ECO:0000256" key="2">
    <source>
        <dbReference type="ARBA" id="ARBA00006375"/>
    </source>
</evidence>
<evidence type="ECO:0000313" key="13">
    <source>
        <dbReference type="EMBL" id="OAO16892.1"/>
    </source>
</evidence>
<comment type="caution">
    <text evidence="13">The sequence shown here is derived from an EMBL/GenBank/DDBJ whole genome shotgun (WGS) entry which is preliminary data.</text>
</comment>
<keyword evidence="8" id="KW-0496">Mitochondrion</keyword>
<dbReference type="EMBL" id="LXWW01000054">
    <property type="protein sequence ID" value="OAO16892.1"/>
    <property type="molecule type" value="Genomic_DNA"/>
</dbReference>
<evidence type="ECO:0000256" key="9">
    <source>
        <dbReference type="ARBA" id="ARBA00023136"/>
    </source>
</evidence>
<feature type="repeat" description="Solcar" evidence="10">
    <location>
        <begin position="8"/>
        <end position="112"/>
    </location>
</feature>
<evidence type="ECO:0000313" key="14">
    <source>
        <dbReference type="Proteomes" id="UP000078348"/>
    </source>
</evidence>
<feature type="repeat" description="Solcar" evidence="10">
    <location>
        <begin position="122"/>
        <end position="207"/>
    </location>
</feature>
<keyword evidence="4 10" id="KW-0812">Transmembrane</keyword>
<dbReference type="InterPro" id="IPR045315">
    <property type="entry name" value="Mtm1-like"/>
</dbReference>
<dbReference type="InterPro" id="IPR002067">
    <property type="entry name" value="MCP"/>
</dbReference>